<dbReference type="AlphaFoldDB" id="A0A5E6RL15"/>
<reference evidence="2" key="1">
    <citation type="submission" date="2019-09" db="EMBL/GenBank/DDBJ databases">
        <authorList>
            <person name="Chandra G."/>
            <person name="Truman W A."/>
        </authorList>
    </citation>
    <scope>NUCLEOTIDE SEQUENCE [LARGE SCALE GENOMIC DNA]</scope>
    <source>
        <strain evidence="2">PS652</strain>
    </source>
</reference>
<sequence length="53" mass="6142">MSDVNVKCCRCRNQHKESERISVASKWLEGASTMVCPRCRCTSYYRLDDKLPS</sequence>
<accession>A0A5E6RL15</accession>
<dbReference type="EMBL" id="OZ024668">
    <property type="protein sequence ID" value="CAK9889158.1"/>
    <property type="molecule type" value="Genomic_DNA"/>
</dbReference>
<evidence type="ECO:0000313" key="3">
    <source>
        <dbReference type="Proteomes" id="UP000326595"/>
    </source>
</evidence>
<evidence type="ECO:0000313" key="1">
    <source>
        <dbReference type="EMBL" id="CAK9889158.1"/>
    </source>
</evidence>
<organism evidence="2">
    <name type="scientific">Pseudomonas fluorescens</name>
    <dbReference type="NCBI Taxonomy" id="294"/>
    <lineage>
        <taxon>Bacteria</taxon>
        <taxon>Pseudomonadati</taxon>
        <taxon>Pseudomonadota</taxon>
        <taxon>Gammaproteobacteria</taxon>
        <taxon>Pseudomonadales</taxon>
        <taxon>Pseudomonadaceae</taxon>
        <taxon>Pseudomonas</taxon>
    </lineage>
</organism>
<gene>
    <name evidence="2" type="ORF">PS652_01511</name>
    <name evidence="1" type="ORF">PS652_01987</name>
</gene>
<dbReference type="EMBL" id="CABVHG010000007">
    <property type="protein sequence ID" value="VVM65685.1"/>
    <property type="molecule type" value="Genomic_DNA"/>
</dbReference>
<proteinExistence type="predicted"/>
<evidence type="ECO:0000313" key="2">
    <source>
        <dbReference type="EMBL" id="VVM65685.1"/>
    </source>
</evidence>
<reference evidence="1 3" key="2">
    <citation type="submission" date="2024-03" db="EMBL/GenBank/DDBJ databases">
        <authorList>
            <person name="Alaster D. Moffat"/>
            <person name="Govind Chandra"/>
            <person name="Andrew W. Truman"/>
        </authorList>
    </citation>
    <scope>NUCLEOTIDE SEQUENCE [LARGE SCALE GENOMIC DNA]</scope>
    <source>
        <strain evidence="1">PS652</strain>
    </source>
</reference>
<dbReference type="Proteomes" id="UP000326595">
    <property type="component" value="Chromosome"/>
</dbReference>
<name>A0A5E6RL15_PSEFL</name>
<protein>
    <submittedName>
        <fullName evidence="2">Uncharacterized protein</fullName>
    </submittedName>
</protein>